<dbReference type="EMBL" id="SNRW01002075">
    <property type="protein sequence ID" value="KAA6394008.1"/>
    <property type="molecule type" value="Genomic_DNA"/>
</dbReference>
<accession>A0A5J4WGH7</accession>
<feature type="non-terminal residue" evidence="1">
    <location>
        <position position="1"/>
    </location>
</feature>
<sequence>VPVHGMVPGSDMVKCYTKLTILMH</sequence>
<organism evidence="1 2">
    <name type="scientific">Streblomastix strix</name>
    <dbReference type="NCBI Taxonomy" id="222440"/>
    <lineage>
        <taxon>Eukaryota</taxon>
        <taxon>Metamonada</taxon>
        <taxon>Preaxostyla</taxon>
        <taxon>Oxymonadida</taxon>
        <taxon>Streblomastigidae</taxon>
        <taxon>Streblomastix</taxon>
    </lineage>
</organism>
<dbReference type="AlphaFoldDB" id="A0A5J4WGH7"/>
<protein>
    <submittedName>
        <fullName evidence="1">Uncharacterized protein</fullName>
    </submittedName>
</protein>
<evidence type="ECO:0000313" key="1">
    <source>
        <dbReference type="EMBL" id="KAA6394008.1"/>
    </source>
</evidence>
<comment type="caution">
    <text evidence="1">The sequence shown here is derived from an EMBL/GenBank/DDBJ whole genome shotgun (WGS) entry which is preliminary data.</text>
</comment>
<evidence type="ECO:0000313" key="2">
    <source>
        <dbReference type="Proteomes" id="UP000324800"/>
    </source>
</evidence>
<dbReference type="Proteomes" id="UP000324800">
    <property type="component" value="Unassembled WGS sequence"/>
</dbReference>
<proteinExistence type="predicted"/>
<name>A0A5J4WGH7_9EUKA</name>
<reference evidence="1 2" key="1">
    <citation type="submission" date="2019-03" db="EMBL/GenBank/DDBJ databases">
        <title>Single cell metagenomics reveals metabolic interactions within the superorganism composed of flagellate Streblomastix strix and complex community of Bacteroidetes bacteria on its surface.</title>
        <authorList>
            <person name="Treitli S.C."/>
            <person name="Kolisko M."/>
            <person name="Husnik F."/>
            <person name="Keeling P."/>
            <person name="Hampl V."/>
        </authorList>
    </citation>
    <scope>NUCLEOTIDE SEQUENCE [LARGE SCALE GENOMIC DNA]</scope>
    <source>
        <strain evidence="1">ST1C</strain>
    </source>
</reference>
<gene>
    <name evidence="1" type="ORF">EZS28_010459</name>
</gene>